<accession>A0A107F697</accession>
<comment type="caution">
    <text evidence="2">The sequence shown here is derived from an EMBL/GenBank/DDBJ whole genome shotgun (WGS) entry which is preliminary data.</text>
</comment>
<dbReference type="OrthoDB" id="9022289at2"/>
<evidence type="ECO:0000313" key="2">
    <source>
        <dbReference type="EMBL" id="KWD96376.1"/>
    </source>
</evidence>
<proteinExistence type="predicted"/>
<dbReference type="Gene3D" id="2.30.330.10">
    <property type="entry name" value="SpoA-like"/>
    <property type="match status" value="1"/>
</dbReference>
<gene>
    <name evidence="2" type="ORF">WL73_23270</name>
</gene>
<organism evidence="2 3">
    <name type="scientific">Burkholderia ubonensis</name>
    <dbReference type="NCBI Taxonomy" id="101571"/>
    <lineage>
        <taxon>Bacteria</taxon>
        <taxon>Pseudomonadati</taxon>
        <taxon>Pseudomonadota</taxon>
        <taxon>Betaproteobacteria</taxon>
        <taxon>Burkholderiales</taxon>
        <taxon>Burkholderiaceae</taxon>
        <taxon>Burkholderia</taxon>
        <taxon>Burkholderia cepacia complex</taxon>
    </lineage>
</organism>
<dbReference type="SUPFAM" id="SSF101801">
    <property type="entry name" value="Surface presentation of antigens (SPOA)"/>
    <property type="match status" value="1"/>
</dbReference>
<dbReference type="Proteomes" id="UP000062998">
    <property type="component" value="Unassembled WGS sequence"/>
</dbReference>
<protein>
    <recommendedName>
        <fullName evidence="1">Flagellar motor switch protein FliN-like C-terminal domain-containing protein</fullName>
    </recommendedName>
</protein>
<feature type="domain" description="Flagellar motor switch protein FliN-like C-terminal" evidence="1">
    <location>
        <begin position="194"/>
        <end position="262"/>
    </location>
</feature>
<sequence length="266" mass="28514">MSTTPVIWRPASGRDLDAMRALADTALADWQSRWFGAKRFTIGEVVHLPRSAFESDMPAESGHRCAPGIRLDMLARSDRALIKAAFATTDAVFDSPACHDRLVSIAEEIRDDLRDTLRCALTPSGMPDTEVATAKSAGRYGAVRLAIESLRGDALASLICDVTYIWERNAGRPAVTSDRHVVDKTTPRCIALDLSPITLAVLLGRCQMSAAQLTALSPGDILVLDHRIDDPVTLLVDGTSSPVAFGTPGRTGASISFKLTSLATPD</sequence>
<dbReference type="Pfam" id="PF01052">
    <property type="entry name" value="FliMN_C"/>
    <property type="match status" value="1"/>
</dbReference>
<dbReference type="RefSeq" id="WP_060326599.1">
    <property type="nucleotide sequence ID" value="NZ_LPIU01000025.1"/>
</dbReference>
<dbReference type="InterPro" id="IPR036429">
    <property type="entry name" value="SpoA-like_sf"/>
</dbReference>
<reference evidence="2 3" key="1">
    <citation type="submission" date="2015-11" db="EMBL/GenBank/DDBJ databases">
        <title>Expanding the genomic diversity of Burkholderia species for the development of highly accurate diagnostics.</title>
        <authorList>
            <person name="Sahl J."/>
            <person name="Keim P."/>
            <person name="Wagner D."/>
        </authorList>
    </citation>
    <scope>NUCLEOTIDE SEQUENCE [LARGE SCALE GENOMIC DNA]</scope>
    <source>
        <strain evidence="2 3">MSMB2167WGS</strain>
    </source>
</reference>
<dbReference type="InterPro" id="IPR001543">
    <property type="entry name" value="FliN-like_C"/>
</dbReference>
<evidence type="ECO:0000259" key="1">
    <source>
        <dbReference type="Pfam" id="PF01052"/>
    </source>
</evidence>
<dbReference type="AlphaFoldDB" id="A0A107F697"/>
<name>A0A107F697_9BURK</name>
<dbReference type="EMBL" id="LPIX01000092">
    <property type="protein sequence ID" value="KWD96376.1"/>
    <property type="molecule type" value="Genomic_DNA"/>
</dbReference>
<evidence type="ECO:0000313" key="3">
    <source>
        <dbReference type="Proteomes" id="UP000062998"/>
    </source>
</evidence>